<keyword evidence="4" id="KW-1134">Transmembrane beta strand</keyword>
<feature type="chain" id="PRO_5046974674" evidence="11">
    <location>
        <begin position="22"/>
        <end position="340"/>
    </location>
</feature>
<accession>A0ABS0BXU1</accession>
<comment type="subcellular location">
    <subcellularLocation>
        <location evidence="1">Cell outer membrane</location>
        <topology evidence="1">Multi-pass membrane protein</topology>
    </subcellularLocation>
</comment>
<evidence type="ECO:0000256" key="3">
    <source>
        <dbReference type="ARBA" id="ARBA00022448"/>
    </source>
</evidence>
<dbReference type="RefSeq" id="WP_185978763.1">
    <property type="nucleotide sequence ID" value="NZ_JACBGI020000022.1"/>
</dbReference>
<keyword evidence="6 11" id="KW-0732">Signal</keyword>
<dbReference type="CDD" id="cd00342">
    <property type="entry name" value="gram_neg_porins"/>
    <property type="match status" value="1"/>
</dbReference>
<dbReference type="Proteomes" id="UP001193680">
    <property type="component" value="Unassembled WGS sequence"/>
</dbReference>
<keyword evidence="3" id="KW-0813">Transport</keyword>
<evidence type="ECO:0000256" key="5">
    <source>
        <dbReference type="ARBA" id="ARBA00022692"/>
    </source>
</evidence>
<feature type="signal peptide" evidence="11">
    <location>
        <begin position="1"/>
        <end position="21"/>
    </location>
</feature>
<dbReference type="Pfam" id="PF13609">
    <property type="entry name" value="Porin_4"/>
    <property type="match status" value="1"/>
</dbReference>
<feature type="domain" description="Porin" evidence="12">
    <location>
        <begin position="8"/>
        <end position="318"/>
    </location>
</feature>
<dbReference type="InterPro" id="IPR023614">
    <property type="entry name" value="Porin_dom_sf"/>
</dbReference>
<comment type="caution">
    <text evidence="13">The sequence shown here is derived from an EMBL/GenBank/DDBJ whole genome shotgun (WGS) entry which is preliminary data.</text>
</comment>
<evidence type="ECO:0000313" key="14">
    <source>
        <dbReference type="Proteomes" id="UP001193680"/>
    </source>
</evidence>
<dbReference type="PRINTS" id="PR00182">
    <property type="entry name" value="ECOLNEIPORIN"/>
</dbReference>
<keyword evidence="5" id="KW-0812">Transmembrane</keyword>
<dbReference type="SUPFAM" id="SSF56935">
    <property type="entry name" value="Porins"/>
    <property type="match status" value="1"/>
</dbReference>
<evidence type="ECO:0000256" key="2">
    <source>
        <dbReference type="ARBA" id="ARBA00011233"/>
    </source>
</evidence>
<evidence type="ECO:0000256" key="8">
    <source>
        <dbReference type="ARBA" id="ARBA00023114"/>
    </source>
</evidence>
<dbReference type="EMBL" id="JACBGI020000022">
    <property type="protein sequence ID" value="MBF6058618.1"/>
    <property type="molecule type" value="Genomic_DNA"/>
</dbReference>
<evidence type="ECO:0000256" key="9">
    <source>
        <dbReference type="ARBA" id="ARBA00023136"/>
    </source>
</evidence>
<keyword evidence="10" id="KW-0998">Cell outer membrane</keyword>
<dbReference type="PANTHER" id="PTHR34501">
    <property type="entry name" value="PROTEIN YDDL-RELATED"/>
    <property type="match status" value="1"/>
</dbReference>
<name>A0ABS0BXU1_9GAMM</name>
<gene>
    <name evidence="13" type="ORF">H8792_009720</name>
</gene>
<dbReference type="PRINTS" id="PR00184">
    <property type="entry name" value="NEISSPPORIN"/>
</dbReference>
<dbReference type="Gene3D" id="2.40.160.10">
    <property type="entry name" value="Porin"/>
    <property type="match status" value="1"/>
</dbReference>
<keyword evidence="14" id="KW-1185">Reference proteome</keyword>
<sequence>MKKNIVALAIASAIAAPVAMADAPTLFGQINMNINNTTDAGTTVNSTASRIGVKGAEDLGNGLKAVYHLEWEVDVAGGTGAATSTTTLKDRNAFLGLAGGFGTVLMGRHDTPFKMSQPTDLFNDGAADLSPFSGKLGLLGKGGEIRAANVLAYVSPSFAGITFVGAGVSPEAINGKPELTDAYSVAAMYGSSKKGLFLSAAYDSFNSDINGAVQTANGITVTNSSYTDVRVAGQYAAGGLIANVMYQSFDDGDSADAASEGSNIQAQLGYKMGKIMPKIKYSSVDYKTGKDGSAWAAGLNYSLAKKTTAYVYVSQLDENMKNNSLGKDKTSTIVGLLHKF</sequence>
<keyword evidence="9" id="KW-0472">Membrane</keyword>
<proteinExistence type="predicted"/>
<evidence type="ECO:0000256" key="6">
    <source>
        <dbReference type="ARBA" id="ARBA00022729"/>
    </source>
</evidence>
<evidence type="ECO:0000313" key="13">
    <source>
        <dbReference type="EMBL" id="MBF6058618.1"/>
    </source>
</evidence>
<evidence type="ECO:0000256" key="10">
    <source>
        <dbReference type="ARBA" id="ARBA00023237"/>
    </source>
</evidence>
<comment type="subunit">
    <text evidence="2">Homotrimer.</text>
</comment>
<dbReference type="InterPro" id="IPR033900">
    <property type="entry name" value="Gram_neg_porin_domain"/>
</dbReference>
<evidence type="ECO:0000256" key="4">
    <source>
        <dbReference type="ARBA" id="ARBA00022452"/>
    </source>
</evidence>
<protein>
    <submittedName>
        <fullName evidence="13">Porin</fullName>
    </submittedName>
</protein>
<keyword evidence="8" id="KW-0626">Porin</keyword>
<evidence type="ECO:0000256" key="1">
    <source>
        <dbReference type="ARBA" id="ARBA00004571"/>
    </source>
</evidence>
<reference evidence="13 14" key="1">
    <citation type="submission" date="2020-06" db="EMBL/GenBank/DDBJ databases">
        <authorList>
            <person name="Scott K."/>
        </authorList>
    </citation>
    <scope>NUCLEOTIDE SEQUENCE [LARGE SCALE GENOMIC DNA]</scope>
    <source>
        <strain evidence="13 14">HH1</strain>
    </source>
</reference>
<evidence type="ECO:0000256" key="7">
    <source>
        <dbReference type="ARBA" id="ARBA00023065"/>
    </source>
</evidence>
<dbReference type="PANTHER" id="PTHR34501:SF9">
    <property type="entry name" value="MAJOR OUTER MEMBRANE PROTEIN P.IA"/>
    <property type="match status" value="1"/>
</dbReference>
<keyword evidence="7" id="KW-0406">Ion transport</keyword>
<dbReference type="InterPro" id="IPR002299">
    <property type="entry name" value="Porin_Neis"/>
</dbReference>
<evidence type="ECO:0000256" key="11">
    <source>
        <dbReference type="SAM" id="SignalP"/>
    </source>
</evidence>
<evidence type="ECO:0000259" key="12">
    <source>
        <dbReference type="Pfam" id="PF13609"/>
    </source>
</evidence>
<dbReference type="InterPro" id="IPR001702">
    <property type="entry name" value="Porin_Gram-ve"/>
</dbReference>
<reference evidence="13 14" key="2">
    <citation type="submission" date="2020-11" db="EMBL/GenBank/DDBJ databases">
        <title>Sulfur oxidizing isolate from Hospital Hole Sinkhole.</title>
        <authorList>
            <person name="Scott K.M."/>
        </authorList>
    </citation>
    <scope>NUCLEOTIDE SEQUENCE [LARGE SCALE GENOMIC DNA]</scope>
    <source>
        <strain evidence="13 14">HH1</strain>
    </source>
</reference>
<organism evidence="13 14">
    <name type="scientific">Thiomicrorhabdus heinhorstiae</name>
    <dbReference type="NCBI Taxonomy" id="2748010"/>
    <lineage>
        <taxon>Bacteria</taxon>
        <taxon>Pseudomonadati</taxon>
        <taxon>Pseudomonadota</taxon>
        <taxon>Gammaproteobacteria</taxon>
        <taxon>Thiotrichales</taxon>
        <taxon>Piscirickettsiaceae</taxon>
        <taxon>Thiomicrorhabdus</taxon>
    </lineage>
</organism>
<dbReference type="InterPro" id="IPR050298">
    <property type="entry name" value="Gram-neg_bact_OMP"/>
</dbReference>